<dbReference type="PANTHER" id="PTHR13538">
    <property type="entry name" value="N-ACETYLTRANSFERASE 6"/>
    <property type="match status" value="1"/>
</dbReference>
<dbReference type="Gene3D" id="3.40.630.30">
    <property type="match status" value="1"/>
</dbReference>
<accession>A0A914AMX7</accession>
<dbReference type="RefSeq" id="XP_038065380.1">
    <property type="nucleotide sequence ID" value="XM_038209452.1"/>
</dbReference>
<sequence length="210" mass="23845">MASSYSLKPLHSIPDLIPACIKTLKNEWPQCKAELLPKLVKQELTTAPCSYGLVRHSDDTHDKDTLVGHFRLIPVINRERALYAESLCVDKLQRGRGQSAMLIPLMEEFFVKMGYAELYLLTSSHQKDHYLRNSFTICDDLPHTLGANLLRTGTALGNHEYIHSWHGNVLYPGWESEYEGGAIATQKETADHECIGVWVVCYLHRRLAKL</sequence>
<reference evidence="1" key="1">
    <citation type="submission" date="2022-11" db="UniProtKB">
        <authorList>
            <consortium name="EnsemblMetazoa"/>
        </authorList>
    </citation>
    <scope>IDENTIFICATION</scope>
</reference>
<dbReference type="AlphaFoldDB" id="A0A914AMX7"/>
<dbReference type="PANTHER" id="PTHR13538:SF4">
    <property type="entry name" value="N-ALPHA-ACETYLTRANSFERASE 80"/>
    <property type="match status" value="1"/>
</dbReference>
<keyword evidence="2" id="KW-1185">Reference proteome</keyword>
<dbReference type="CDD" id="cd04301">
    <property type="entry name" value="NAT_SF"/>
    <property type="match status" value="1"/>
</dbReference>
<organism evidence="1 2">
    <name type="scientific">Patiria miniata</name>
    <name type="common">Bat star</name>
    <name type="synonym">Asterina miniata</name>
    <dbReference type="NCBI Taxonomy" id="46514"/>
    <lineage>
        <taxon>Eukaryota</taxon>
        <taxon>Metazoa</taxon>
        <taxon>Echinodermata</taxon>
        <taxon>Eleutherozoa</taxon>
        <taxon>Asterozoa</taxon>
        <taxon>Asteroidea</taxon>
        <taxon>Valvatacea</taxon>
        <taxon>Valvatida</taxon>
        <taxon>Asterinidae</taxon>
        <taxon>Patiria</taxon>
    </lineage>
</organism>
<dbReference type="Proteomes" id="UP000887568">
    <property type="component" value="Unplaced"/>
</dbReference>
<proteinExistence type="predicted"/>
<dbReference type="GO" id="GO:1905502">
    <property type="term" value="F:acetyl-CoA binding"/>
    <property type="evidence" value="ECO:0007669"/>
    <property type="project" value="TreeGrafter"/>
</dbReference>
<dbReference type="InterPro" id="IPR039840">
    <property type="entry name" value="NAA80"/>
</dbReference>
<dbReference type="GO" id="GO:0005737">
    <property type="term" value="C:cytoplasm"/>
    <property type="evidence" value="ECO:0007669"/>
    <property type="project" value="TreeGrafter"/>
</dbReference>
<dbReference type="GO" id="GO:0008080">
    <property type="term" value="F:N-acetyltransferase activity"/>
    <property type="evidence" value="ECO:0007669"/>
    <property type="project" value="InterPro"/>
</dbReference>
<evidence type="ECO:0000313" key="2">
    <source>
        <dbReference type="Proteomes" id="UP000887568"/>
    </source>
</evidence>
<dbReference type="OrthoDB" id="7305308at2759"/>
<protein>
    <recommendedName>
        <fullName evidence="3">N-acetyltransferase domain-containing protein</fullName>
    </recommendedName>
</protein>
<dbReference type="InterPro" id="IPR016181">
    <property type="entry name" value="Acyl_CoA_acyltransferase"/>
</dbReference>
<evidence type="ECO:0008006" key="3">
    <source>
        <dbReference type="Google" id="ProtNLM"/>
    </source>
</evidence>
<dbReference type="SUPFAM" id="SSF55729">
    <property type="entry name" value="Acyl-CoA N-acyltransferases (Nat)"/>
    <property type="match status" value="1"/>
</dbReference>
<dbReference type="EnsemblMetazoa" id="XM_038209452.1">
    <property type="protein sequence ID" value="XP_038065380.1"/>
    <property type="gene ID" value="LOC119735656"/>
</dbReference>
<dbReference type="GeneID" id="119735656"/>
<name>A0A914AMX7_PATMI</name>
<evidence type="ECO:0000313" key="1">
    <source>
        <dbReference type="EnsemblMetazoa" id="XP_038065380.1"/>
    </source>
</evidence>